<dbReference type="Proteomes" id="UP001500074">
    <property type="component" value="Unassembled WGS sequence"/>
</dbReference>
<sequence>MAQQATTPTTAQPQQATLTLACSHEHQSLNRYRMLSLRFLPYSLALSRLFEAFSNESEERIQALMQMAGHLQATGDLPAAIPPSHSEGDQEKRHFFVIGDAMAGAVLADGLLREHQSTLFYRQLYHIYHGNCLPELTGLLLTFAEQKHAECRLLQESQGYLLPDGCLSGRQQVA</sequence>
<evidence type="ECO:0000313" key="1">
    <source>
        <dbReference type="EMBL" id="GAA5174000.1"/>
    </source>
</evidence>
<evidence type="ECO:0008006" key="3">
    <source>
        <dbReference type="Google" id="ProtNLM"/>
    </source>
</evidence>
<protein>
    <recommendedName>
        <fullName evidence="3">DUF892 family protein</fullName>
    </recommendedName>
</protein>
<proteinExistence type="predicted"/>
<dbReference type="EMBL" id="BAABKI010000015">
    <property type="protein sequence ID" value="GAA5174000.1"/>
    <property type="molecule type" value="Genomic_DNA"/>
</dbReference>
<accession>A0ABP9RBF8</accession>
<comment type="caution">
    <text evidence="1">The sequence shown here is derived from an EMBL/GenBank/DDBJ whole genome shotgun (WGS) entry which is preliminary data.</text>
</comment>
<keyword evidence="2" id="KW-1185">Reference proteome</keyword>
<reference evidence="2" key="1">
    <citation type="journal article" date="2019" name="Int. J. Syst. Evol. Microbiol.">
        <title>The Global Catalogue of Microorganisms (GCM) 10K type strain sequencing project: providing services to taxonomists for standard genome sequencing and annotation.</title>
        <authorList>
            <consortium name="The Broad Institute Genomics Platform"/>
            <consortium name="The Broad Institute Genome Sequencing Center for Infectious Disease"/>
            <person name="Wu L."/>
            <person name="Ma J."/>
        </authorList>
    </citation>
    <scope>NUCLEOTIDE SEQUENCE [LARGE SCALE GENOMIC DNA]</scope>
    <source>
        <strain evidence="2">JCM 18472</strain>
    </source>
</reference>
<dbReference type="RefSeq" id="WP_031384518.1">
    <property type="nucleotide sequence ID" value="NZ_BAABKI010000015.1"/>
</dbReference>
<name>A0ABP9RBF8_9GAMM</name>
<organism evidence="1 2">
    <name type="scientific">Modicisalibacter zincidurans</name>
    <dbReference type="NCBI Taxonomy" id="1178777"/>
    <lineage>
        <taxon>Bacteria</taxon>
        <taxon>Pseudomonadati</taxon>
        <taxon>Pseudomonadota</taxon>
        <taxon>Gammaproteobacteria</taxon>
        <taxon>Oceanospirillales</taxon>
        <taxon>Halomonadaceae</taxon>
        <taxon>Modicisalibacter</taxon>
    </lineage>
</organism>
<gene>
    <name evidence="1" type="ORF">GCM10023342_13930</name>
</gene>
<evidence type="ECO:0000313" key="2">
    <source>
        <dbReference type="Proteomes" id="UP001500074"/>
    </source>
</evidence>